<feature type="region of interest" description="Disordered" evidence="1">
    <location>
        <begin position="28"/>
        <end position="50"/>
    </location>
</feature>
<dbReference type="AlphaFoldDB" id="A0AAV3TX00"/>
<dbReference type="InterPro" id="IPR038717">
    <property type="entry name" value="Tc1-like_DDE_dom"/>
</dbReference>
<dbReference type="InterPro" id="IPR025959">
    <property type="entry name" value="Winged_HTH_dom"/>
</dbReference>
<reference evidence="5" key="1">
    <citation type="journal article" date="2019" name="Int. J. Syst. Evol. Microbiol.">
        <title>The Global Catalogue of Microorganisms (GCM) 10K type strain sequencing project: providing services to taxonomists for standard genome sequencing and annotation.</title>
        <authorList>
            <consortium name="The Broad Institute Genomics Platform"/>
            <consortium name="The Broad Institute Genome Sequencing Center for Infectious Disease"/>
            <person name="Wu L."/>
            <person name="Ma J."/>
        </authorList>
    </citation>
    <scope>NUCLEOTIDE SEQUENCE [LARGE SCALE GENOMIC DNA]</scope>
    <source>
        <strain evidence="5">JCM 19134</strain>
    </source>
</reference>
<dbReference type="Pfam" id="PF13592">
    <property type="entry name" value="HTH_33"/>
    <property type="match status" value="1"/>
</dbReference>
<dbReference type="PANTHER" id="PTHR46564">
    <property type="entry name" value="TRANSPOSASE"/>
    <property type="match status" value="1"/>
</dbReference>
<gene>
    <name evidence="4" type="ORF">GCM10025791_02960</name>
</gene>
<accession>A0AAV3TX00</accession>
<evidence type="ECO:0000256" key="1">
    <source>
        <dbReference type="SAM" id="MobiDB-lite"/>
    </source>
</evidence>
<dbReference type="PANTHER" id="PTHR46564:SF1">
    <property type="entry name" value="TRANSPOSASE"/>
    <property type="match status" value="1"/>
</dbReference>
<feature type="compositionally biased region" description="Basic and acidic residues" evidence="1">
    <location>
        <begin position="36"/>
        <end position="50"/>
    </location>
</feature>
<dbReference type="Gene3D" id="3.30.420.10">
    <property type="entry name" value="Ribonuclease H-like superfamily/Ribonuclease H"/>
    <property type="match status" value="1"/>
</dbReference>
<feature type="domain" description="Winged helix-turn helix" evidence="3">
    <location>
        <begin position="70"/>
        <end position="125"/>
    </location>
</feature>
<dbReference type="InterPro" id="IPR036397">
    <property type="entry name" value="RNaseH_sf"/>
</dbReference>
<evidence type="ECO:0000313" key="5">
    <source>
        <dbReference type="Proteomes" id="UP001409585"/>
    </source>
</evidence>
<keyword evidence="5" id="KW-1185">Reference proteome</keyword>
<evidence type="ECO:0000313" key="4">
    <source>
        <dbReference type="EMBL" id="GAA4930483.1"/>
    </source>
</evidence>
<organism evidence="4 5">
    <name type="scientific">Halioxenophilus aromaticivorans</name>
    <dbReference type="NCBI Taxonomy" id="1306992"/>
    <lineage>
        <taxon>Bacteria</taxon>
        <taxon>Pseudomonadati</taxon>
        <taxon>Pseudomonadota</taxon>
        <taxon>Gammaproteobacteria</taxon>
        <taxon>Alteromonadales</taxon>
        <taxon>Alteromonadaceae</taxon>
        <taxon>Halioxenophilus</taxon>
    </lineage>
</organism>
<feature type="domain" description="Tc1-like transposase DDE" evidence="2">
    <location>
        <begin position="140"/>
        <end position="269"/>
    </location>
</feature>
<dbReference type="GO" id="GO:0003676">
    <property type="term" value="F:nucleic acid binding"/>
    <property type="evidence" value="ECO:0007669"/>
    <property type="project" value="InterPro"/>
</dbReference>
<sequence>MTRTEISEIVGAHPDTVGRWLKIPPNKLKINKRGPKKGEGTHLSQEESDRVKKLITDKTPDQLRLDYAPWTRQSVQQLILQEYGVELAVRAVGDYLNRWGVTSQKPQKRAYEQRAPEVKKWLKEEYPDIKAHAKSENAEIYWGDETGLRNNCQHERGYAPKGKAPVIKLNANSESINMISAVTNQGKVRFRLFEGTMNGDKLIDFMMRLVNSTDRKVFLILDNLRAHHCRPVKEWLEDHKEMIELFYLPACSPELNPNEYLNCALKKGAHSG</sequence>
<proteinExistence type="predicted"/>
<dbReference type="NCBIfam" id="NF033545">
    <property type="entry name" value="transpos_IS630"/>
    <property type="match status" value="1"/>
</dbReference>
<dbReference type="Pfam" id="PF13358">
    <property type="entry name" value="DDE_3"/>
    <property type="match status" value="1"/>
</dbReference>
<evidence type="ECO:0000259" key="2">
    <source>
        <dbReference type="Pfam" id="PF13358"/>
    </source>
</evidence>
<dbReference type="Proteomes" id="UP001409585">
    <property type="component" value="Unassembled WGS sequence"/>
</dbReference>
<name>A0AAV3TX00_9ALTE</name>
<dbReference type="EMBL" id="BAABLX010000003">
    <property type="protein sequence ID" value="GAA4930483.1"/>
    <property type="molecule type" value="Genomic_DNA"/>
</dbReference>
<comment type="caution">
    <text evidence="4">The sequence shown here is derived from an EMBL/GenBank/DDBJ whole genome shotgun (WGS) entry which is preliminary data.</text>
</comment>
<evidence type="ECO:0000259" key="3">
    <source>
        <dbReference type="Pfam" id="PF13592"/>
    </source>
</evidence>
<dbReference type="InterPro" id="IPR047655">
    <property type="entry name" value="Transpos_IS630-like"/>
</dbReference>
<protein>
    <submittedName>
        <fullName evidence="4">IS630 family transposase</fullName>
    </submittedName>
</protein>